<evidence type="ECO:0000313" key="2">
    <source>
        <dbReference type="EMBL" id="NOD29953.1"/>
    </source>
</evidence>
<reference evidence="3 5" key="1">
    <citation type="submission" date="2019-12" db="EMBL/GenBank/DDBJ databases">
        <title>Ruegeria JWLKs population differentiation of coral mucus and skeleton niches.</title>
        <authorList>
            <person name="Luo D."/>
        </authorList>
    </citation>
    <scope>NUCLEOTIDE SEQUENCE</scope>
    <source>
        <strain evidence="3">HKCCD6181</strain>
        <strain evidence="2 5">HKCCD6238</strain>
    </source>
</reference>
<dbReference type="RefSeq" id="WP_171119459.1">
    <property type="nucleotide sequence ID" value="NZ_WVQY01000002.1"/>
</dbReference>
<accession>A0AA91BZH2</accession>
<feature type="compositionally biased region" description="Basic and acidic residues" evidence="1">
    <location>
        <begin position="20"/>
        <end position="29"/>
    </location>
</feature>
<dbReference type="AlphaFoldDB" id="A0AA91BZH2"/>
<dbReference type="EMBL" id="WVRA01000001">
    <property type="protein sequence ID" value="NOE17666.1"/>
    <property type="molecule type" value="Genomic_DNA"/>
</dbReference>
<evidence type="ECO:0000313" key="3">
    <source>
        <dbReference type="EMBL" id="NOE17666.1"/>
    </source>
</evidence>
<feature type="region of interest" description="Disordered" evidence="1">
    <location>
        <begin position="126"/>
        <end position="150"/>
    </location>
</feature>
<organism evidence="3 4">
    <name type="scientific">Ruegeria atlantica</name>
    <dbReference type="NCBI Taxonomy" id="81569"/>
    <lineage>
        <taxon>Bacteria</taxon>
        <taxon>Pseudomonadati</taxon>
        <taxon>Pseudomonadota</taxon>
        <taxon>Alphaproteobacteria</taxon>
        <taxon>Rhodobacterales</taxon>
        <taxon>Roseobacteraceae</taxon>
        <taxon>Ruegeria</taxon>
    </lineage>
</organism>
<name>A0AA91BZH2_9RHOB</name>
<protein>
    <submittedName>
        <fullName evidence="3">Uncharacterized protein</fullName>
    </submittedName>
</protein>
<feature type="region of interest" description="Disordered" evidence="1">
    <location>
        <begin position="20"/>
        <end position="43"/>
    </location>
</feature>
<sequence>MSDNVVKAGIEDVLSSVKRLVSEDSRGKSSSDQQGATRKPGRLVLTDALRISKPAQPEIMPAKPSPDVADSAKPMLLRACDIVRAGDPANTADDATEGHSAETGSTDDPAISLSAKIEALEAAIAQTEDQWEPDGDSADAYSGTPTHSLPWNVEEEFAAARTVVLTDQEDTDDPQPESASIQNAEFIRAGRPAESDRATEVVEDVSTTDLDEETLRELIAEVVRQELQGAMGERITRNVRKMVRREIARALAAKDLG</sequence>
<gene>
    <name evidence="2" type="ORF">GS617_06700</name>
    <name evidence="3" type="ORF">GS634_05960</name>
</gene>
<dbReference type="Proteomes" id="UP000597886">
    <property type="component" value="Unassembled WGS sequence"/>
</dbReference>
<evidence type="ECO:0000313" key="4">
    <source>
        <dbReference type="Proteomes" id="UP000597886"/>
    </source>
</evidence>
<dbReference type="EMBL" id="WVQY01000002">
    <property type="protein sequence ID" value="NOD29953.1"/>
    <property type="molecule type" value="Genomic_DNA"/>
</dbReference>
<evidence type="ECO:0000256" key="1">
    <source>
        <dbReference type="SAM" id="MobiDB-lite"/>
    </source>
</evidence>
<keyword evidence="5" id="KW-1185">Reference proteome</keyword>
<evidence type="ECO:0000313" key="5">
    <source>
        <dbReference type="Proteomes" id="UP000599383"/>
    </source>
</evidence>
<proteinExistence type="predicted"/>
<comment type="caution">
    <text evidence="3">The sequence shown here is derived from an EMBL/GenBank/DDBJ whole genome shotgun (WGS) entry which is preliminary data.</text>
</comment>
<feature type="region of interest" description="Disordered" evidence="1">
    <location>
        <begin position="87"/>
        <end position="109"/>
    </location>
</feature>
<dbReference type="Proteomes" id="UP000599383">
    <property type="component" value="Unassembled WGS sequence"/>
</dbReference>